<gene>
    <name evidence="16" type="ORF">NP064_14930</name>
</gene>
<dbReference type="InterPro" id="IPR050415">
    <property type="entry name" value="MRET"/>
</dbReference>
<feature type="region of interest" description="Disordered" evidence="13">
    <location>
        <begin position="1"/>
        <end position="23"/>
    </location>
</feature>
<keyword evidence="8 14" id="KW-1133">Transmembrane helix</keyword>
<organism evidence="16 17">
    <name type="scientific">Cellulomonas chengniuliangii</name>
    <dbReference type="NCBI Taxonomy" id="2968084"/>
    <lineage>
        <taxon>Bacteria</taxon>
        <taxon>Bacillati</taxon>
        <taxon>Actinomycetota</taxon>
        <taxon>Actinomycetes</taxon>
        <taxon>Micrococcales</taxon>
        <taxon>Cellulomonadaceae</taxon>
        <taxon>Cellulomonas</taxon>
    </lineage>
</organism>
<feature type="transmembrane region" description="Helical" evidence="14">
    <location>
        <begin position="102"/>
        <end position="124"/>
    </location>
</feature>
<keyword evidence="4 14" id="KW-0812">Transmembrane</keyword>
<dbReference type="InterPro" id="IPR017927">
    <property type="entry name" value="FAD-bd_FR_type"/>
</dbReference>
<keyword evidence="9" id="KW-0560">Oxidoreductase</keyword>
<keyword evidence="12 14" id="KW-0472">Membrane</keyword>
<sequence length="470" mass="49643">MRPPSSPEVEATATARGGPRTSPGTAVGAVAAASVLVVVALWASNGNVAELGQGPGAALTSIGRLCGLVASDLLLLQVLAMARIPWVERALGQDTVARWHRLLGFTSITLMLAHALAVAVGYSLLDGIGFWPELWALVTTYPGVLLATAATALFVMIAVTSVRVARRSLRYESWHLLHLYAYLGAGLALPHQLWTGADFLASPAATAYWWTLYSLALASVLMFRIGRPLVRSRRHRLTVSEMTPEAPGVVSVLLTGPRLRELPVAAGQFFVLRFRTGPGWTRGHPFSLSAAPRPDALRFTFSVRGDDGPRLAALAPGTPVLIEGPFGRLVPSVRSKPGIVAIAGGMGITPLLSLLQDAVRRGDAQGPLTLLRRTSTSGPLPLAGDVEDLARDGGLRVVDLVGRRSVTGTSWLPVQLGHLSGPDALRALVPDLDACDVYVAGAAEWADAVAADVRAAGVPRSSLHVERFAW</sequence>
<keyword evidence="3" id="KW-0285">Flavoprotein</keyword>
<keyword evidence="17" id="KW-1185">Reference proteome</keyword>
<feature type="domain" description="FAD-binding FR-type" evidence="15">
    <location>
        <begin position="232"/>
        <end position="332"/>
    </location>
</feature>
<feature type="transmembrane region" description="Helical" evidence="14">
    <location>
        <begin position="177"/>
        <end position="195"/>
    </location>
</feature>
<keyword evidence="5" id="KW-0001">2Fe-2S</keyword>
<evidence type="ECO:0000256" key="3">
    <source>
        <dbReference type="ARBA" id="ARBA00022630"/>
    </source>
</evidence>
<feature type="transmembrane region" description="Helical" evidence="14">
    <location>
        <begin position="207"/>
        <end position="226"/>
    </location>
</feature>
<evidence type="ECO:0000256" key="8">
    <source>
        <dbReference type="ARBA" id="ARBA00022989"/>
    </source>
</evidence>
<evidence type="ECO:0000256" key="11">
    <source>
        <dbReference type="ARBA" id="ARBA00023014"/>
    </source>
</evidence>
<dbReference type="PROSITE" id="PS51384">
    <property type="entry name" value="FAD_FR"/>
    <property type="match status" value="1"/>
</dbReference>
<reference evidence="16 17" key="1">
    <citation type="submission" date="2022-07" db="EMBL/GenBank/DDBJ databases">
        <title>Novel species in genus cellulomonas.</title>
        <authorList>
            <person name="Ye L."/>
        </authorList>
    </citation>
    <scope>NUCLEOTIDE SEQUENCE [LARGE SCALE GENOMIC DNA]</scope>
    <source>
        <strain evidence="17">zg-Y338</strain>
    </source>
</reference>
<comment type="subcellular location">
    <subcellularLocation>
        <location evidence="2">Membrane</location>
        <topology evidence="2">Multi-pass membrane protein</topology>
    </subcellularLocation>
</comment>
<evidence type="ECO:0000256" key="10">
    <source>
        <dbReference type="ARBA" id="ARBA00023004"/>
    </source>
</evidence>
<dbReference type="InterPro" id="IPR039261">
    <property type="entry name" value="FNR_nucleotide-bd"/>
</dbReference>
<evidence type="ECO:0000313" key="17">
    <source>
        <dbReference type="Proteomes" id="UP001316189"/>
    </source>
</evidence>
<evidence type="ECO:0000259" key="15">
    <source>
        <dbReference type="PROSITE" id="PS51384"/>
    </source>
</evidence>
<protein>
    <submittedName>
        <fullName evidence="16">Ferredoxin reductase family protein</fullName>
    </submittedName>
</protein>
<feature type="transmembrane region" description="Helical" evidence="14">
    <location>
        <begin position="21"/>
        <end position="42"/>
    </location>
</feature>
<comment type="cofactor">
    <cofactor evidence="1">
        <name>FAD</name>
        <dbReference type="ChEBI" id="CHEBI:57692"/>
    </cofactor>
</comment>
<dbReference type="PANTHER" id="PTHR47354">
    <property type="entry name" value="NADH OXIDOREDUCTASE HCR"/>
    <property type="match status" value="1"/>
</dbReference>
<dbReference type="PANTHER" id="PTHR47354:SF8">
    <property type="entry name" value="1,2-PHENYLACETYL-COA EPOXIDASE, SUBUNIT E"/>
    <property type="match status" value="1"/>
</dbReference>
<accession>A0ABY5L0R5</accession>
<dbReference type="SUPFAM" id="SSF63380">
    <property type="entry name" value="Riboflavin synthase domain-like"/>
    <property type="match status" value="1"/>
</dbReference>
<dbReference type="Pfam" id="PF01794">
    <property type="entry name" value="Ferric_reduct"/>
    <property type="match status" value="1"/>
</dbReference>
<evidence type="ECO:0000256" key="7">
    <source>
        <dbReference type="ARBA" id="ARBA00022827"/>
    </source>
</evidence>
<evidence type="ECO:0000256" key="1">
    <source>
        <dbReference type="ARBA" id="ARBA00001974"/>
    </source>
</evidence>
<evidence type="ECO:0000256" key="14">
    <source>
        <dbReference type="SAM" id="Phobius"/>
    </source>
</evidence>
<keyword evidence="11" id="KW-0411">Iron-sulfur</keyword>
<keyword evidence="7" id="KW-0274">FAD</keyword>
<evidence type="ECO:0000256" key="12">
    <source>
        <dbReference type="ARBA" id="ARBA00023136"/>
    </source>
</evidence>
<proteinExistence type="predicted"/>
<dbReference type="InterPro" id="IPR013130">
    <property type="entry name" value="Fe3_Rdtase_TM_dom"/>
</dbReference>
<keyword evidence="10" id="KW-0408">Iron</keyword>
<keyword evidence="6" id="KW-0479">Metal-binding</keyword>
<dbReference type="Gene3D" id="2.40.30.10">
    <property type="entry name" value="Translation factors"/>
    <property type="match status" value="1"/>
</dbReference>
<dbReference type="Proteomes" id="UP001316189">
    <property type="component" value="Chromosome"/>
</dbReference>
<name>A0ABY5L0R5_9CELL</name>
<evidence type="ECO:0000256" key="5">
    <source>
        <dbReference type="ARBA" id="ARBA00022714"/>
    </source>
</evidence>
<evidence type="ECO:0000313" key="16">
    <source>
        <dbReference type="EMBL" id="UUI75051.1"/>
    </source>
</evidence>
<dbReference type="SUPFAM" id="SSF52343">
    <property type="entry name" value="Ferredoxin reductase-like, C-terminal NADP-linked domain"/>
    <property type="match status" value="1"/>
</dbReference>
<evidence type="ECO:0000256" key="9">
    <source>
        <dbReference type="ARBA" id="ARBA00023002"/>
    </source>
</evidence>
<dbReference type="InterPro" id="IPR017938">
    <property type="entry name" value="Riboflavin_synthase-like_b-brl"/>
</dbReference>
<evidence type="ECO:0000256" key="2">
    <source>
        <dbReference type="ARBA" id="ARBA00004141"/>
    </source>
</evidence>
<evidence type="ECO:0000256" key="6">
    <source>
        <dbReference type="ARBA" id="ARBA00022723"/>
    </source>
</evidence>
<dbReference type="Gene3D" id="3.40.50.80">
    <property type="entry name" value="Nucleotide-binding domain of ferredoxin-NADP reductase (FNR) module"/>
    <property type="match status" value="1"/>
</dbReference>
<dbReference type="EMBL" id="CP101988">
    <property type="protein sequence ID" value="UUI75051.1"/>
    <property type="molecule type" value="Genomic_DNA"/>
</dbReference>
<dbReference type="RefSeq" id="WP_227570066.1">
    <property type="nucleotide sequence ID" value="NZ_CP101988.1"/>
</dbReference>
<evidence type="ECO:0000256" key="4">
    <source>
        <dbReference type="ARBA" id="ARBA00022692"/>
    </source>
</evidence>
<evidence type="ECO:0000256" key="13">
    <source>
        <dbReference type="SAM" id="MobiDB-lite"/>
    </source>
</evidence>
<feature type="transmembrane region" description="Helical" evidence="14">
    <location>
        <begin position="62"/>
        <end position="82"/>
    </location>
</feature>
<feature type="transmembrane region" description="Helical" evidence="14">
    <location>
        <begin position="144"/>
        <end position="165"/>
    </location>
</feature>